<organism evidence="1 2">
    <name type="scientific">Rhodophyticola porphyridii</name>
    <dbReference type="NCBI Taxonomy" id="1852017"/>
    <lineage>
        <taxon>Bacteria</taxon>
        <taxon>Pseudomonadati</taxon>
        <taxon>Pseudomonadota</taxon>
        <taxon>Alphaproteobacteria</taxon>
        <taxon>Rhodobacterales</taxon>
        <taxon>Roseobacteraceae</taxon>
        <taxon>Rhodophyticola</taxon>
    </lineage>
</organism>
<comment type="caution">
    <text evidence="1">The sequence shown here is derived from an EMBL/GenBank/DDBJ whole genome shotgun (WGS) entry which is preliminary data.</text>
</comment>
<dbReference type="AlphaFoldDB" id="A0A3L9Y5F6"/>
<evidence type="ECO:0000313" key="2">
    <source>
        <dbReference type="Proteomes" id="UP000281343"/>
    </source>
</evidence>
<dbReference type="RefSeq" id="WP_121896589.1">
    <property type="nucleotide sequence ID" value="NZ_RCNT01000001.1"/>
</dbReference>
<protein>
    <submittedName>
        <fullName evidence="1">DfsB family protein</fullName>
    </submittedName>
</protein>
<dbReference type="PANTHER" id="PTHR40658:SF4">
    <property type="entry name" value="HYPOTHETICAL CYTOSOLIC PROTEIN"/>
    <property type="match status" value="1"/>
</dbReference>
<dbReference type="PANTHER" id="PTHR40658">
    <property type="match status" value="1"/>
</dbReference>
<gene>
    <name evidence="1" type="ORF">D9R08_03555</name>
</gene>
<sequence length="164" mass="18374">MPAATNREDLIAATRKDYARLEALIADIPADLAERKFEDDTSIKDVVTHRAHWSGLFFKWLDQAAAGGPVHIPDEGVKWNQLKPYNAELRRRYADMPWDEARAWLARAHERLLDFMLAGTDASLYGQTMPGAAGWTIGRYAEASGPSHYRSAAKFIRSCLKQAG</sequence>
<dbReference type="Gene3D" id="1.20.120.450">
    <property type="entry name" value="dinb family like domain"/>
    <property type="match status" value="1"/>
</dbReference>
<dbReference type="EMBL" id="RCNT01000001">
    <property type="protein sequence ID" value="RMA43999.1"/>
    <property type="molecule type" value="Genomic_DNA"/>
</dbReference>
<dbReference type="Pfam" id="PF08020">
    <property type="entry name" value="DUF1706"/>
    <property type="match status" value="1"/>
</dbReference>
<reference evidence="1 2" key="1">
    <citation type="submission" date="2018-10" db="EMBL/GenBank/DDBJ databases">
        <authorList>
            <person name="Jung H.S."/>
            <person name="Jeon C.O."/>
        </authorList>
    </citation>
    <scope>NUCLEOTIDE SEQUENCE [LARGE SCALE GENOMIC DNA]</scope>
    <source>
        <strain evidence="1 2">MA-7-27</strain>
    </source>
</reference>
<accession>A0A3L9Y5F6</accession>
<name>A0A3L9Y5F6_9RHOB</name>
<dbReference type="SUPFAM" id="SSF109854">
    <property type="entry name" value="DinB/YfiT-like putative metalloenzymes"/>
    <property type="match status" value="1"/>
</dbReference>
<dbReference type="InterPro" id="IPR034660">
    <property type="entry name" value="DinB/YfiT-like"/>
</dbReference>
<dbReference type="OrthoDB" id="5347938at2"/>
<proteinExistence type="predicted"/>
<dbReference type="Proteomes" id="UP000281343">
    <property type="component" value="Unassembled WGS sequence"/>
</dbReference>
<keyword evidence="2" id="KW-1185">Reference proteome</keyword>
<evidence type="ECO:0000313" key="1">
    <source>
        <dbReference type="EMBL" id="RMA43999.1"/>
    </source>
</evidence>
<dbReference type="InterPro" id="IPR012550">
    <property type="entry name" value="DUF1706"/>
</dbReference>